<evidence type="ECO:0000256" key="1">
    <source>
        <dbReference type="SAM" id="MobiDB-lite"/>
    </source>
</evidence>
<evidence type="ECO:0000313" key="4">
    <source>
        <dbReference type="EMBL" id="RRJ65272.1"/>
    </source>
</evidence>
<dbReference type="AlphaFoldDB" id="A0A3P3U4I4"/>
<gene>
    <name evidence="4" type="ORF">EHV15_21930</name>
</gene>
<name>A0A3P3U4I4_9BACL</name>
<feature type="region of interest" description="Disordered" evidence="1">
    <location>
        <begin position="24"/>
        <end position="45"/>
    </location>
</feature>
<comment type="caution">
    <text evidence="4">The sequence shown here is derived from an EMBL/GenBank/DDBJ whole genome shotgun (WGS) entry which is preliminary data.</text>
</comment>
<sequence length="180" mass="20039">MNKKWCFIVLLFILMTMGAGCANKPMSSSDQVQSPNRSVDASSGNVAEEKQLIKVFFPDQQLEKLEEKSVEITAGPNKFKQTFQALQNDSYPDIVSLWAKTELQSLSFTDGTITLDVHIPDEARLGSTGELLALEVVKKAFFQFEEVDRIELLVDGKAADSLMGHADLEHPMLRDKTNSN</sequence>
<feature type="chain" id="PRO_5018201185" description="GerMN domain-containing protein" evidence="2">
    <location>
        <begin position="22"/>
        <end position="180"/>
    </location>
</feature>
<dbReference type="OrthoDB" id="1954033at2"/>
<dbReference type="Proteomes" id="UP000267017">
    <property type="component" value="Unassembled WGS sequence"/>
</dbReference>
<protein>
    <recommendedName>
        <fullName evidence="3">GerMN domain-containing protein</fullName>
    </recommendedName>
</protein>
<dbReference type="PROSITE" id="PS51257">
    <property type="entry name" value="PROKAR_LIPOPROTEIN"/>
    <property type="match status" value="1"/>
</dbReference>
<reference evidence="4 5" key="1">
    <citation type="submission" date="2018-11" db="EMBL/GenBank/DDBJ databases">
        <title>Genome sequencing of Paenibacillus sp. KCOM 3021 (= ChDC PVNT-B20).</title>
        <authorList>
            <person name="Kook J.-K."/>
            <person name="Park S.-N."/>
            <person name="Lim Y.K."/>
        </authorList>
    </citation>
    <scope>NUCLEOTIDE SEQUENCE [LARGE SCALE GENOMIC DNA]</scope>
    <source>
        <strain evidence="4 5">KCOM 3021</strain>
    </source>
</reference>
<feature type="signal peptide" evidence="2">
    <location>
        <begin position="1"/>
        <end position="21"/>
    </location>
</feature>
<evidence type="ECO:0000256" key="2">
    <source>
        <dbReference type="SAM" id="SignalP"/>
    </source>
</evidence>
<evidence type="ECO:0000313" key="5">
    <source>
        <dbReference type="Proteomes" id="UP000267017"/>
    </source>
</evidence>
<feature type="domain" description="GerMN" evidence="3">
    <location>
        <begin position="54"/>
        <end position="159"/>
    </location>
</feature>
<accession>A0A3P3U4I4</accession>
<keyword evidence="5" id="KW-1185">Reference proteome</keyword>
<evidence type="ECO:0000259" key="3">
    <source>
        <dbReference type="Pfam" id="PF10646"/>
    </source>
</evidence>
<proteinExistence type="predicted"/>
<dbReference type="Pfam" id="PF10646">
    <property type="entry name" value="Germane"/>
    <property type="match status" value="1"/>
</dbReference>
<dbReference type="RefSeq" id="WP_128633084.1">
    <property type="nucleotide sequence ID" value="NZ_RRCN01000001.1"/>
</dbReference>
<keyword evidence="2" id="KW-0732">Signal</keyword>
<dbReference type="InterPro" id="IPR019606">
    <property type="entry name" value="GerMN"/>
</dbReference>
<feature type="compositionally biased region" description="Polar residues" evidence="1">
    <location>
        <begin position="25"/>
        <end position="45"/>
    </location>
</feature>
<dbReference type="EMBL" id="RRCN01000001">
    <property type="protein sequence ID" value="RRJ65272.1"/>
    <property type="molecule type" value="Genomic_DNA"/>
</dbReference>
<organism evidence="4 5">
    <name type="scientific">Paenibacillus oralis</name>
    <dbReference type="NCBI Taxonomy" id="2490856"/>
    <lineage>
        <taxon>Bacteria</taxon>
        <taxon>Bacillati</taxon>
        <taxon>Bacillota</taxon>
        <taxon>Bacilli</taxon>
        <taxon>Bacillales</taxon>
        <taxon>Paenibacillaceae</taxon>
        <taxon>Paenibacillus</taxon>
    </lineage>
</organism>